<evidence type="ECO:0000313" key="2">
    <source>
        <dbReference type="Proteomes" id="UP000078200"/>
    </source>
</evidence>
<reference evidence="1" key="1">
    <citation type="submission" date="2020-05" db="UniProtKB">
        <authorList>
            <consortium name="EnsemblMetazoa"/>
        </authorList>
    </citation>
    <scope>IDENTIFICATION</scope>
    <source>
        <strain evidence="1">TTRI</strain>
    </source>
</reference>
<proteinExistence type="predicted"/>
<dbReference type="STRING" id="7395.A0A1A9UI21"/>
<dbReference type="VEuPathDB" id="VectorBase:GAUT005523"/>
<evidence type="ECO:0000313" key="1">
    <source>
        <dbReference type="EnsemblMetazoa" id="GAUT005523-PA"/>
    </source>
</evidence>
<dbReference type="AlphaFoldDB" id="A0A1A9UI21"/>
<organism evidence="1 2">
    <name type="scientific">Glossina austeni</name>
    <name type="common">Savannah tsetse fly</name>
    <dbReference type="NCBI Taxonomy" id="7395"/>
    <lineage>
        <taxon>Eukaryota</taxon>
        <taxon>Metazoa</taxon>
        <taxon>Ecdysozoa</taxon>
        <taxon>Arthropoda</taxon>
        <taxon>Hexapoda</taxon>
        <taxon>Insecta</taxon>
        <taxon>Pterygota</taxon>
        <taxon>Neoptera</taxon>
        <taxon>Endopterygota</taxon>
        <taxon>Diptera</taxon>
        <taxon>Brachycera</taxon>
        <taxon>Muscomorpha</taxon>
        <taxon>Hippoboscoidea</taxon>
        <taxon>Glossinidae</taxon>
        <taxon>Glossina</taxon>
    </lineage>
</organism>
<protein>
    <submittedName>
        <fullName evidence="1">Uncharacterized protein</fullName>
    </submittedName>
</protein>
<name>A0A1A9UI21_GLOAU</name>
<keyword evidence="2" id="KW-1185">Reference proteome</keyword>
<sequence>MAVGGLNQTFNEFLCQPVSRKEYAQYGKCIKFVKNRSASILNWRLFLQNRIMWKQNLNSIHKVLSVPQEVLKDSNKLDLQIVHTAQLAESSLYKGKQCTAPETADKVYSIALGKSKLKVDYTKPVKHMTVHDLPLKASFCFRDHDG</sequence>
<dbReference type="Proteomes" id="UP000078200">
    <property type="component" value="Unassembled WGS sequence"/>
</dbReference>
<dbReference type="EnsemblMetazoa" id="GAUT005523-RA">
    <property type="protein sequence ID" value="GAUT005523-PA"/>
    <property type="gene ID" value="GAUT005523"/>
</dbReference>
<accession>A0A1A9UI21</accession>